<organism evidence="2 3">
    <name type="scientific">Paracoccus liaowanqingii</name>
    <dbReference type="NCBI Taxonomy" id="2560053"/>
    <lineage>
        <taxon>Bacteria</taxon>
        <taxon>Pseudomonadati</taxon>
        <taxon>Pseudomonadota</taxon>
        <taxon>Alphaproteobacteria</taxon>
        <taxon>Rhodobacterales</taxon>
        <taxon>Paracoccaceae</taxon>
        <taxon>Paracoccus</taxon>
    </lineage>
</organism>
<feature type="region of interest" description="Disordered" evidence="1">
    <location>
        <begin position="49"/>
        <end position="68"/>
    </location>
</feature>
<keyword evidence="3" id="KW-1185">Reference proteome</keyword>
<evidence type="ECO:0000256" key="1">
    <source>
        <dbReference type="SAM" id="MobiDB-lite"/>
    </source>
</evidence>
<protein>
    <submittedName>
        <fullName evidence="2">Uncharacterized protein</fullName>
    </submittedName>
</protein>
<name>A0A4Z1CL22_9RHOB</name>
<dbReference type="Proteomes" id="UP000297972">
    <property type="component" value="Unassembled WGS sequence"/>
</dbReference>
<dbReference type="RefSeq" id="WP_135818134.1">
    <property type="nucleotide sequence ID" value="NZ_SRPG01000142.1"/>
</dbReference>
<dbReference type="AlphaFoldDB" id="A0A4Z1CL22"/>
<accession>A0A4Z1CL22</accession>
<comment type="caution">
    <text evidence="2">The sequence shown here is derived from an EMBL/GenBank/DDBJ whole genome shotgun (WGS) entry which is preliminary data.</text>
</comment>
<proteinExistence type="predicted"/>
<gene>
    <name evidence="2" type="ORF">E4L95_14030</name>
</gene>
<evidence type="ECO:0000313" key="3">
    <source>
        <dbReference type="Proteomes" id="UP000297972"/>
    </source>
</evidence>
<evidence type="ECO:0000313" key="2">
    <source>
        <dbReference type="EMBL" id="TGN56562.1"/>
    </source>
</evidence>
<sequence>MHDGSCHLALSAEDIFKILTALAPHREDPRFEDICAKLFNALLAGPDDGHADDGMGGQPEIHSRPQRRDLHLVQAMSC</sequence>
<reference evidence="2 3" key="1">
    <citation type="submission" date="2019-03" db="EMBL/GenBank/DDBJ databases">
        <authorList>
            <person name="Li J."/>
        </authorList>
    </citation>
    <scope>NUCLEOTIDE SEQUENCE [LARGE SCALE GENOMIC DNA]</scope>
    <source>
        <strain evidence="2 3">3058</strain>
    </source>
</reference>
<dbReference type="EMBL" id="SRPG01000142">
    <property type="protein sequence ID" value="TGN56562.1"/>
    <property type="molecule type" value="Genomic_DNA"/>
</dbReference>